<proteinExistence type="predicted"/>
<gene>
    <name evidence="3" type="ORF">ANE_LOCUS10612</name>
</gene>
<sequence length="124" mass="14176">MKCDFLLHEARASLPRKKDHPLHKHPLILHPVLPVPFESEHWQKLIRGHYRFTISIEGMFKCSSCDQIGNGFMYKCSKKDCKFQLDTRCASLLSMEAIHIMISSSILPKAHAWGASLVNVHVIP</sequence>
<name>A0A565BH31_9BRAS</name>
<protein>
    <recommendedName>
        <fullName evidence="2">DC1 domain-containing protein</fullName>
    </recommendedName>
</protein>
<dbReference type="InterPro" id="IPR004146">
    <property type="entry name" value="DC1"/>
</dbReference>
<dbReference type="InterPro" id="IPR053192">
    <property type="entry name" value="Vacuole_Formation_Reg"/>
</dbReference>
<dbReference type="AlphaFoldDB" id="A0A565BH31"/>
<evidence type="ECO:0000259" key="2">
    <source>
        <dbReference type="Pfam" id="PF03107"/>
    </source>
</evidence>
<dbReference type="InterPro" id="IPR046349">
    <property type="entry name" value="C1-like_sf"/>
</dbReference>
<comment type="caution">
    <text evidence="3">The sequence shown here is derived from an EMBL/GenBank/DDBJ whole genome shotgun (WGS) entry which is preliminary data.</text>
</comment>
<keyword evidence="1" id="KW-0677">Repeat</keyword>
<keyword evidence="4" id="KW-1185">Reference proteome</keyword>
<dbReference type="PANTHER" id="PTHR32410">
    <property type="entry name" value="CYSTEINE/HISTIDINE-RICH C1 DOMAIN FAMILY PROTEIN"/>
    <property type="match status" value="1"/>
</dbReference>
<accession>A0A565BH31</accession>
<dbReference type="EMBL" id="CABITT030000004">
    <property type="protein sequence ID" value="VVB00168.1"/>
    <property type="molecule type" value="Genomic_DNA"/>
</dbReference>
<evidence type="ECO:0000256" key="1">
    <source>
        <dbReference type="ARBA" id="ARBA00022737"/>
    </source>
</evidence>
<dbReference type="Pfam" id="PF03107">
    <property type="entry name" value="C1_2"/>
    <property type="match status" value="1"/>
</dbReference>
<reference evidence="3" key="1">
    <citation type="submission" date="2019-07" db="EMBL/GenBank/DDBJ databases">
        <authorList>
            <person name="Dittberner H."/>
        </authorList>
    </citation>
    <scope>NUCLEOTIDE SEQUENCE [LARGE SCALE GENOMIC DNA]</scope>
</reference>
<evidence type="ECO:0000313" key="4">
    <source>
        <dbReference type="Proteomes" id="UP000489600"/>
    </source>
</evidence>
<dbReference type="Proteomes" id="UP000489600">
    <property type="component" value="Unassembled WGS sequence"/>
</dbReference>
<feature type="domain" description="DC1" evidence="2">
    <location>
        <begin position="56"/>
        <end position="90"/>
    </location>
</feature>
<dbReference type="PANTHER" id="PTHR32410:SF157">
    <property type="entry name" value="CYSTEINE_HISTIDINE-RICH C1 DOMAIN FAMILY PROTEIN"/>
    <property type="match status" value="1"/>
</dbReference>
<organism evidence="3 4">
    <name type="scientific">Arabis nemorensis</name>
    <dbReference type="NCBI Taxonomy" id="586526"/>
    <lineage>
        <taxon>Eukaryota</taxon>
        <taxon>Viridiplantae</taxon>
        <taxon>Streptophyta</taxon>
        <taxon>Embryophyta</taxon>
        <taxon>Tracheophyta</taxon>
        <taxon>Spermatophyta</taxon>
        <taxon>Magnoliopsida</taxon>
        <taxon>eudicotyledons</taxon>
        <taxon>Gunneridae</taxon>
        <taxon>Pentapetalae</taxon>
        <taxon>rosids</taxon>
        <taxon>malvids</taxon>
        <taxon>Brassicales</taxon>
        <taxon>Brassicaceae</taxon>
        <taxon>Arabideae</taxon>
        <taxon>Arabis</taxon>
    </lineage>
</organism>
<evidence type="ECO:0000313" key="3">
    <source>
        <dbReference type="EMBL" id="VVB00168.1"/>
    </source>
</evidence>
<dbReference type="SUPFAM" id="SSF57889">
    <property type="entry name" value="Cysteine-rich domain"/>
    <property type="match status" value="1"/>
</dbReference>